<dbReference type="InterPro" id="IPR052356">
    <property type="entry name" value="Thiol_S-MT"/>
</dbReference>
<evidence type="ECO:0000313" key="1">
    <source>
        <dbReference type="EMBL" id="PMD19848.1"/>
    </source>
</evidence>
<dbReference type="Gene3D" id="3.40.50.150">
    <property type="entry name" value="Vaccinia Virus protein VP39"/>
    <property type="match status" value="1"/>
</dbReference>
<dbReference type="STRING" id="1745343.A0A2J6Q0R5"/>
<name>A0A2J6Q0R5_9HELO</name>
<evidence type="ECO:0000313" key="2">
    <source>
        <dbReference type="Proteomes" id="UP000235672"/>
    </source>
</evidence>
<dbReference type="CDD" id="cd02440">
    <property type="entry name" value="AdoMet_MTases"/>
    <property type="match status" value="1"/>
</dbReference>
<dbReference type="SUPFAM" id="SSF53335">
    <property type="entry name" value="S-adenosyl-L-methionine-dependent methyltransferases"/>
    <property type="match status" value="1"/>
</dbReference>
<dbReference type="AlphaFoldDB" id="A0A2J6Q0R5"/>
<dbReference type="Proteomes" id="UP000235672">
    <property type="component" value="Unassembled WGS sequence"/>
</dbReference>
<dbReference type="PANTHER" id="PTHR45036:SF1">
    <property type="entry name" value="METHYLTRANSFERASE LIKE 7A"/>
    <property type="match status" value="1"/>
</dbReference>
<dbReference type="Pfam" id="PF13489">
    <property type="entry name" value="Methyltransf_23"/>
    <property type="match status" value="1"/>
</dbReference>
<keyword evidence="2" id="KW-1185">Reference proteome</keyword>
<dbReference type="GO" id="GO:0032259">
    <property type="term" value="P:methylation"/>
    <property type="evidence" value="ECO:0007669"/>
    <property type="project" value="UniProtKB-KW"/>
</dbReference>
<keyword evidence="1" id="KW-0808">Transferase</keyword>
<organism evidence="1 2">
    <name type="scientific">Hyaloscypha hepaticicola</name>
    <dbReference type="NCBI Taxonomy" id="2082293"/>
    <lineage>
        <taxon>Eukaryota</taxon>
        <taxon>Fungi</taxon>
        <taxon>Dikarya</taxon>
        <taxon>Ascomycota</taxon>
        <taxon>Pezizomycotina</taxon>
        <taxon>Leotiomycetes</taxon>
        <taxon>Helotiales</taxon>
        <taxon>Hyaloscyphaceae</taxon>
        <taxon>Hyaloscypha</taxon>
    </lineage>
</organism>
<reference evidence="1 2" key="1">
    <citation type="submission" date="2016-05" db="EMBL/GenBank/DDBJ databases">
        <title>A degradative enzymes factory behind the ericoid mycorrhizal symbiosis.</title>
        <authorList>
            <consortium name="DOE Joint Genome Institute"/>
            <person name="Martino E."/>
            <person name="Morin E."/>
            <person name="Grelet G."/>
            <person name="Kuo A."/>
            <person name="Kohler A."/>
            <person name="Daghino S."/>
            <person name="Barry K."/>
            <person name="Choi C."/>
            <person name="Cichocki N."/>
            <person name="Clum A."/>
            <person name="Copeland A."/>
            <person name="Hainaut M."/>
            <person name="Haridas S."/>
            <person name="Labutti K."/>
            <person name="Lindquist E."/>
            <person name="Lipzen A."/>
            <person name="Khouja H.-R."/>
            <person name="Murat C."/>
            <person name="Ohm R."/>
            <person name="Olson A."/>
            <person name="Spatafora J."/>
            <person name="Veneault-Fourrey C."/>
            <person name="Henrissat B."/>
            <person name="Grigoriev I."/>
            <person name="Martin F."/>
            <person name="Perotto S."/>
        </authorList>
    </citation>
    <scope>NUCLEOTIDE SEQUENCE [LARGE SCALE GENOMIC DNA]</scope>
    <source>
        <strain evidence="1 2">UAMH 7357</strain>
    </source>
</reference>
<proteinExistence type="predicted"/>
<gene>
    <name evidence="1" type="ORF">NA56DRAFT_602257</name>
</gene>
<dbReference type="EMBL" id="KZ613487">
    <property type="protein sequence ID" value="PMD19848.1"/>
    <property type="molecule type" value="Genomic_DNA"/>
</dbReference>
<dbReference type="OrthoDB" id="540004at2759"/>
<keyword evidence="1" id="KW-0489">Methyltransferase</keyword>
<dbReference type="PANTHER" id="PTHR45036">
    <property type="entry name" value="METHYLTRANSFERASE LIKE 7B"/>
    <property type="match status" value="1"/>
</dbReference>
<sequence>MADNSVSWRIFALTLWEPWYMMYLTLTLLPSTVRDIIHHGETNKPLDWSAFKNAWFAAVWAIFGPMFAEGGSSVVGPLMAKAKGVVLDIGPGAGDWVHLFKAEKEGKTGITKIYGVEPNTALHARLREKVKVAGLEDVYEIVAIGAQDLGTSGLSIERESIDTVVTVQSICSVSQPKVLVKELYEYLKPGGTWIMWEHVRTHETGWIRWYQALVNLFWPHFFHGCSLTRSTDEMIMHVGDWEHVEMNMPGGQNRYMPCPGMLGVFTKRSA</sequence>
<protein>
    <submittedName>
        <fullName evidence="1">S-adenosyl-L-methionine-dependent methyltransferase</fullName>
    </submittedName>
</protein>
<dbReference type="InterPro" id="IPR029063">
    <property type="entry name" value="SAM-dependent_MTases_sf"/>
</dbReference>
<accession>A0A2J6Q0R5</accession>
<dbReference type="GO" id="GO:0008168">
    <property type="term" value="F:methyltransferase activity"/>
    <property type="evidence" value="ECO:0007669"/>
    <property type="project" value="UniProtKB-KW"/>
</dbReference>